<evidence type="ECO:0000256" key="8">
    <source>
        <dbReference type="ARBA" id="ARBA00023329"/>
    </source>
</evidence>
<evidence type="ECO:0000256" key="5">
    <source>
        <dbReference type="ARBA" id="ARBA00022833"/>
    </source>
</evidence>
<dbReference type="InterPro" id="IPR019013">
    <property type="entry name" value="Vma21"/>
</dbReference>
<evidence type="ECO:0000256" key="9">
    <source>
        <dbReference type="PROSITE-ProRule" id="PRU00134"/>
    </source>
</evidence>
<dbReference type="GO" id="GO:0070072">
    <property type="term" value="P:vacuolar proton-transporting V-type ATPase complex assembly"/>
    <property type="evidence" value="ECO:0007669"/>
    <property type="project" value="InterPro"/>
</dbReference>
<protein>
    <recommendedName>
        <fullName evidence="11">MYND-type domain-containing protein</fullName>
    </recommendedName>
</protein>
<keyword evidence="1 10" id="KW-0812">Transmembrane</keyword>
<keyword evidence="5" id="KW-0862">Zinc</keyword>
<gene>
    <name evidence="12" type="ORF">M514_06306</name>
</gene>
<dbReference type="EMBL" id="KL367547">
    <property type="protein sequence ID" value="KFD64942.1"/>
    <property type="molecule type" value="Genomic_DNA"/>
</dbReference>
<keyword evidence="4" id="KW-0256">Endoplasmic reticulum</keyword>
<dbReference type="PROSITE" id="PS50865">
    <property type="entry name" value="ZF_MYND_2"/>
    <property type="match status" value="1"/>
</dbReference>
<keyword evidence="3 9" id="KW-0863">Zinc-finger</keyword>
<evidence type="ECO:0000313" key="12">
    <source>
        <dbReference type="EMBL" id="KFD64942.1"/>
    </source>
</evidence>
<dbReference type="InterPro" id="IPR002893">
    <property type="entry name" value="Znf_MYND"/>
</dbReference>
<dbReference type="Pfam" id="PF01753">
    <property type="entry name" value="zf-MYND"/>
    <property type="match status" value="1"/>
</dbReference>
<dbReference type="Proteomes" id="UP000030758">
    <property type="component" value="Unassembled WGS sequence"/>
</dbReference>
<evidence type="ECO:0000256" key="6">
    <source>
        <dbReference type="ARBA" id="ARBA00022989"/>
    </source>
</evidence>
<accession>A0A085N646</accession>
<evidence type="ECO:0000256" key="7">
    <source>
        <dbReference type="ARBA" id="ARBA00023136"/>
    </source>
</evidence>
<dbReference type="Pfam" id="PF07034">
    <property type="entry name" value="ORC3_N"/>
    <property type="match status" value="1"/>
</dbReference>
<dbReference type="GO" id="GO:0031410">
    <property type="term" value="C:cytoplasmic vesicle"/>
    <property type="evidence" value="ECO:0007669"/>
    <property type="project" value="UniProtKB-KW"/>
</dbReference>
<keyword evidence="7 10" id="KW-0472">Membrane</keyword>
<evidence type="ECO:0000256" key="3">
    <source>
        <dbReference type="ARBA" id="ARBA00022771"/>
    </source>
</evidence>
<reference evidence="12" key="1">
    <citation type="journal article" date="2014" name="Nat. Genet.">
        <title>Genome and transcriptome of the porcine whipworm Trichuris suis.</title>
        <authorList>
            <person name="Jex A.R."/>
            <person name="Nejsum P."/>
            <person name="Schwarz E.M."/>
            <person name="Hu L."/>
            <person name="Young N.D."/>
            <person name="Hall R.S."/>
            <person name="Korhonen P.K."/>
            <person name="Liao S."/>
            <person name="Thamsborg S."/>
            <person name="Xia J."/>
            <person name="Xu P."/>
            <person name="Wang S."/>
            <person name="Scheerlinck J.P."/>
            <person name="Hofmann A."/>
            <person name="Sternberg P.W."/>
            <person name="Wang J."/>
            <person name="Gasser R.B."/>
        </authorList>
    </citation>
    <scope>NUCLEOTIDE SEQUENCE [LARGE SCALE GENOMIC DNA]</scope>
    <source>
        <strain evidence="12">DCEP-RM93F</strain>
    </source>
</reference>
<dbReference type="Gene3D" id="6.10.140.2220">
    <property type="match status" value="1"/>
</dbReference>
<feature type="transmembrane region" description="Helical" evidence="10">
    <location>
        <begin position="679"/>
        <end position="698"/>
    </location>
</feature>
<dbReference type="GO" id="GO:0008270">
    <property type="term" value="F:zinc ion binding"/>
    <property type="evidence" value="ECO:0007669"/>
    <property type="project" value="UniProtKB-KW"/>
</dbReference>
<feature type="domain" description="MYND-type" evidence="11">
    <location>
        <begin position="834"/>
        <end position="871"/>
    </location>
</feature>
<keyword evidence="2" id="KW-0479">Metal-binding</keyword>
<keyword evidence="6 10" id="KW-1133">Transmembrane helix</keyword>
<name>A0A085N646_9BILA</name>
<keyword evidence="8" id="KW-0968">Cytoplasmic vesicle</keyword>
<dbReference type="AlphaFoldDB" id="A0A085N646"/>
<evidence type="ECO:0000256" key="2">
    <source>
        <dbReference type="ARBA" id="ARBA00022723"/>
    </source>
</evidence>
<dbReference type="PANTHER" id="PTHR12298">
    <property type="entry name" value="PCDC2 PROGRAMMED CELL DEATH PROTEIN 2 -RELATED"/>
    <property type="match status" value="1"/>
</dbReference>
<dbReference type="Pfam" id="PF04194">
    <property type="entry name" value="PDCD2_C"/>
    <property type="match status" value="1"/>
</dbReference>
<dbReference type="SUPFAM" id="SSF144232">
    <property type="entry name" value="HIT/MYND zinc finger-like"/>
    <property type="match status" value="1"/>
</dbReference>
<evidence type="ECO:0000256" key="1">
    <source>
        <dbReference type="ARBA" id="ARBA00022692"/>
    </source>
</evidence>
<dbReference type="PANTHER" id="PTHR12298:SF4">
    <property type="entry name" value="PROGRAMMED CELL DEATH PROTEIN 2"/>
    <property type="match status" value="1"/>
</dbReference>
<evidence type="ECO:0000259" key="11">
    <source>
        <dbReference type="PROSITE" id="PS50865"/>
    </source>
</evidence>
<dbReference type="Pfam" id="PF09446">
    <property type="entry name" value="VMA21"/>
    <property type="match status" value="1"/>
</dbReference>
<evidence type="ECO:0000256" key="4">
    <source>
        <dbReference type="ARBA" id="ARBA00022824"/>
    </source>
</evidence>
<dbReference type="InterPro" id="IPR007320">
    <property type="entry name" value="PDCD2_C"/>
</dbReference>
<feature type="transmembrane region" description="Helical" evidence="10">
    <location>
        <begin position="640"/>
        <end position="658"/>
    </location>
</feature>
<dbReference type="InterPro" id="IPR045667">
    <property type="entry name" value="ORC3_N"/>
</dbReference>
<sequence length="1050" mass="120736">MSDSETFHFFPGTIARFRRRELFIKALRFCEGSVELAKLRYRNFSSSVETFREVELALHDDVYVEREQFLLHWMEAIQRKATLEHPTLVHLLICPTERRLNEAPVLLKSLKKSVTYTSFCLVRIRSDLQRSISEVQQEIINMLGHYLFKRDLIDIRPDHLSLELIVSTLERCERNKELLLVVMVEEAHMFPETLLEEFFSLCNALRSRLRIAIIALCASELTSKSLRIRSSPFDRIDVSVCPSASDRDSANILSLKLASSTDLFFKLSAATISYLFDKCSRGQPLSVTDFSRLYLYCMLEHFRCNEATVRCVTASTFDEADRVLQRKPVKRRKNNKLGNREIGSDVQEGFRDACNEYMILHRNFFFGIQVLSTFSKCPLGRRFGSTFKDIYCLVQRPGFVGSKEWREGFLSLIDMDMEEFDNSFQECRQLIENNKPTSDELELAMKEWRQSRTKLTHANEKTPLNKFQGGKVSLRKLQQEIELTRQSASQVQVSLEKKALNSLSAAFSSLLQPPSTLSLYTASYYDDYASLHSILEPSLWRILESRILECSSSDASIIFSLYRSHVHDSLRVSCWFSEFKDRVKHSQGKPMELLLARFYRVLADFEYVGIISPYRRGQQQIMEFVPNLTDNNVSAALRKLTLFSLAVIVVPLGSMFISKRYIFEGIFGISSSHSITMSAVVAVILVHVVLVIFVYSAMNEDSRKTRFIMSSEPCNLASPFFPCKFGGKPAWLNLADIPSYENLKCGQCSAPMTFLLQIYAPVDSVSTAFHRMLYVFLCKNKTCWEPKQSVNNVTVFRSQLPRINDFYPEKQTEPCTPEGSAAVTKVSSLCKRLCEVCGIFAPNFCGKCQSVHYCSKEHQRLHWNVGHKQECSGSKKESCKNVLLFPEYEIVTEVEQFTEESKPERSTEKRMEAYRQYMASIDLNAAKDKSKNYGAEELESMSKEADKDFKRFRARIEQNPEQVIRYQRGGQPLLASQTNPFAIPACEQCGAERLFEFQIMPHLLTYMDLDTVDEFGVDWATVCIYTCSASCDGASQRYLKEYSWKQDYNP</sequence>
<dbReference type="GO" id="GO:0005634">
    <property type="term" value="C:nucleus"/>
    <property type="evidence" value="ECO:0007669"/>
    <property type="project" value="TreeGrafter"/>
</dbReference>
<proteinExistence type="predicted"/>
<organism evidence="12">
    <name type="scientific">Trichuris suis</name>
    <name type="common">pig whipworm</name>
    <dbReference type="NCBI Taxonomy" id="68888"/>
    <lineage>
        <taxon>Eukaryota</taxon>
        <taxon>Metazoa</taxon>
        <taxon>Ecdysozoa</taxon>
        <taxon>Nematoda</taxon>
        <taxon>Enoplea</taxon>
        <taxon>Dorylaimia</taxon>
        <taxon>Trichinellida</taxon>
        <taxon>Trichuridae</taxon>
        <taxon>Trichuris</taxon>
    </lineage>
</organism>
<evidence type="ECO:0000256" key="10">
    <source>
        <dbReference type="SAM" id="Phobius"/>
    </source>
</evidence>